<dbReference type="InterPro" id="IPR003439">
    <property type="entry name" value="ABC_transporter-like_ATP-bd"/>
</dbReference>
<dbReference type="Pfam" id="PF00664">
    <property type="entry name" value="ABC_membrane"/>
    <property type="match status" value="1"/>
</dbReference>
<dbReference type="PANTHER" id="PTHR24221:SF654">
    <property type="entry name" value="ATP-BINDING CASSETTE SUB-FAMILY B MEMBER 6"/>
    <property type="match status" value="1"/>
</dbReference>
<dbReference type="FunFam" id="3.40.50.300:FF:000299">
    <property type="entry name" value="ABC transporter ATP-binding protein/permease"/>
    <property type="match status" value="1"/>
</dbReference>
<dbReference type="GO" id="GO:0140359">
    <property type="term" value="F:ABC-type transporter activity"/>
    <property type="evidence" value="ECO:0007669"/>
    <property type="project" value="InterPro"/>
</dbReference>
<evidence type="ECO:0000256" key="2">
    <source>
        <dbReference type="ARBA" id="ARBA00022448"/>
    </source>
</evidence>
<comment type="subcellular location">
    <subcellularLocation>
        <location evidence="1">Cell membrane</location>
        <topology evidence="1">Multi-pass membrane protein</topology>
    </subcellularLocation>
</comment>
<keyword evidence="6 12" id="KW-0067">ATP-binding</keyword>
<reference evidence="12 13" key="1">
    <citation type="submission" date="2020-05" db="EMBL/GenBank/DDBJ databases">
        <title>Draft genome sequence of Desulfovibrio psychrotolerans JS1T.</title>
        <authorList>
            <person name="Ueno A."/>
            <person name="Tamazawa S."/>
            <person name="Tamamura S."/>
            <person name="Murakami T."/>
            <person name="Kiyama T."/>
            <person name="Inomata H."/>
            <person name="Amano Y."/>
            <person name="Miyakawa K."/>
            <person name="Tamaki H."/>
            <person name="Naganuma T."/>
            <person name="Kaneko K."/>
        </authorList>
    </citation>
    <scope>NUCLEOTIDE SEQUENCE [LARGE SCALE GENOMIC DNA]</scope>
    <source>
        <strain evidence="12 13">JS1</strain>
    </source>
</reference>
<dbReference type="SUPFAM" id="SSF52540">
    <property type="entry name" value="P-loop containing nucleoside triphosphate hydrolases"/>
    <property type="match status" value="1"/>
</dbReference>
<keyword evidence="4 9" id="KW-0812">Transmembrane</keyword>
<evidence type="ECO:0000256" key="4">
    <source>
        <dbReference type="ARBA" id="ARBA00022692"/>
    </source>
</evidence>
<gene>
    <name evidence="12" type="ORF">DSM19430T_27860</name>
</gene>
<sequence length="609" mass="65674">MSPTRENFFSKSLTVMPFRLKRNLVLITAGILFTSILETGTMGIIAVFVSAISDPDIVMRSPKLASVLQQIPGELFNSPKNTLLTLAGAASALLLLKNLCSAGVTYAYSRLACKLDTHFGDLLMKNYLCHDYEWHVGHHSADLVTAGTWRRFMSVVWYMGMLAVNDIMLVVMLGLALLYAAPLVTLVAIVTFGLLAGSIFLLLRPRVDKEARTAASSEQRVNKQTSDITQGIKDILISSKQNYFFEQYQKDVTRAANAQARILLLTRIPSWAFETVGFMLLCLAVAGTLAMNENVSSSVISGKLAMLGVVAWRAIPAFNRIVNSLTTLRDNLPKADAVLDAILAMPDSTFSAEEATPLPLKKGITIAGLDFRYGTADSNALHSVNVSIEAGTTVGLVGRSGSGKSTLADLVIGLLSPTAGSISIDGQPLTPQLRNNWIASVGYVGQTPFFTDGSILENVTFGVPADRIDKGHLLHCCKMAALDSLIEQLPGGMEQPLGERAGKLSGGQRQRVAIARALYRNPQLLILDEATSALDQQSENTIKNTVKNLAGSLTMLIIAHRLSTVEQCDKVVWLEGGRIVMDGTPAEVLPHYRASLGAENDLPDSSGDR</sequence>
<evidence type="ECO:0000313" key="12">
    <source>
        <dbReference type="EMBL" id="GFM38102.1"/>
    </source>
</evidence>
<dbReference type="PROSITE" id="PS50893">
    <property type="entry name" value="ABC_TRANSPORTER_2"/>
    <property type="match status" value="1"/>
</dbReference>
<feature type="transmembrane region" description="Helical" evidence="9">
    <location>
        <begin position="183"/>
        <end position="203"/>
    </location>
</feature>
<evidence type="ECO:0000256" key="1">
    <source>
        <dbReference type="ARBA" id="ARBA00004651"/>
    </source>
</evidence>
<evidence type="ECO:0000313" key="13">
    <source>
        <dbReference type="Proteomes" id="UP000503820"/>
    </source>
</evidence>
<dbReference type="GO" id="GO:0016887">
    <property type="term" value="F:ATP hydrolysis activity"/>
    <property type="evidence" value="ECO:0007669"/>
    <property type="project" value="InterPro"/>
</dbReference>
<proteinExistence type="predicted"/>
<evidence type="ECO:0000256" key="8">
    <source>
        <dbReference type="ARBA" id="ARBA00023136"/>
    </source>
</evidence>
<dbReference type="PROSITE" id="PS50929">
    <property type="entry name" value="ABC_TM1F"/>
    <property type="match status" value="1"/>
</dbReference>
<dbReference type="InterPro" id="IPR011527">
    <property type="entry name" value="ABC1_TM_dom"/>
</dbReference>
<dbReference type="SUPFAM" id="SSF90123">
    <property type="entry name" value="ABC transporter transmembrane region"/>
    <property type="match status" value="1"/>
</dbReference>
<dbReference type="GO" id="GO:0005524">
    <property type="term" value="F:ATP binding"/>
    <property type="evidence" value="ECO:0007669"/>
    <property type="project" value="UniProtKB-KW"/>
</dbReference>
<dbReference type="Gene3D" id="3.40.50.300">
    <property type="entry name" value="P-loop containing nucleotide triphosphate hydrolases"/>
    <property type="match status" value="1"/>
</dbReference>
<dbReference type="InterPro" id="IPR027417">
    <property type="entry name" value="P-loop_NTPase"/>
</dbReference>
<keyword evidence="7 9" id="KW-1133">Transmembrane helix</keyword>
<feature type="domain" description="ABC transporter" evidence="10">
    <location>
        <begin position="364"/>
        <end position="601"/>
    </location>
</feature>
<evidence type="ECO:0000256" key="7">
    <source>
        <dbReference type="ARBA" id="ARBA00022989"/>
    </source>
</evidence>
<feature type="transmembrane region" description="Helical" evidence="9">
    <location>
        <begin position="83"/>
        <end position="108"/>
    </location>
</feature>
<evidence type="ECO:0000256" key="6">
    <source>
        <dbReference type="ARBA" id="ARBA00022840"/>
    </source>
</evidence>
<dbReference type="InterPro" id="IPR017871">
    <property type="entry name" value="ABC_transporter-like_CS"/>
</dbReference>
<feature type="transmembrane region" description="Helical" evidence="9">
    <location>
        <begin position="24"/>
        <end position="52"/>
    </location>
</feature>
<comment type="caution">
    <text evidence="12">The sequence shown here is derived from an EMBL/GenBank/DDBJ whole genome shotgun (WGS) entry which is preliminary data.</text>
</comment>
<dbReference type="Pfam" id="PF00005">
    <property type="entry name" value="ABC_tran"/>
    <property type="match status" value="1"/>
</dbReference>
<dbReference type="InterPro" id="IPR003593">
    <property type="entry name" value="AAA+_ATPase"/>
</dbReference>
<evidence type="ECO:0000256" key="3">
    <source>
        <dbReference type="ARBA" id="ARBA00022475"/>
    </source>
</evidence>
<keyword evidence="3" id="KW-1003">Cell membrane</keyword>
<organism evidence="12 13">
    <name type="scientific">Desulfovibrio psychrotolerans</name>
    <dbReference type="NCBI Taxonomy" id="415242"/>
    <lineage>
        <taxon>Bacteria</taxon>
        <taxon>Pseudomonadati</taxon>
        <taxon>Thermodesulfobacteriota</taxon>
        <taxon>Desulfovibrionia</taxon>
        <taxon>Desulfovibrionales</taxon>
        <taxon>Desulfovibrionaceae</taxon>
        <taxon>Desulfovibrio</taxon>
    </lineage>
</organism>
<feature type="domain" description="ABC transmembrane type-1" evidence="11">
    <location>
        <begin position="25"/>
        <end position="330"/>
    </location>
</feature>
<keyword evidence="8 9" id="KW-0472">Membrane</keyword>
<keyword evidence="13" id="KW-1185">Reference proteome</keyword>
<dbReference type="PANTHER" id="PTHR24221">
    <property type="entry name" value="ATP-BINDING CASSETTE SUB-FAMILY B"/>
    <property type="match status" value="1"/>
</dbReference>
<name>A0A7J0BY44_9BACT</name>
<dbReference type="SMART" id="SM00382">
    <property type="entry name" value="AAA"/>
    <property type="match status" value="1"/>
</dbReference>
<keyword evidence="5" id="KW-0547">Nucleotide-binding</keyword>
<dbReference type="GO" id="GO:0034040">
    <property type="term" value="F:ATPase-coupled lipid transmembrane transporter activity"/>
    <property type="evidence" value="ECO:0007669"/>
    <property type="project" value="TreeGrafter"/>
</dbReference>
<dbReference type="EMBL" id="BLVP01000035">
    <property type="protein sequence ID" value="GFM38102.1"/>
    <property type="molecule type" value="Genomic_DNA"/>
</dbReference>
<evidence type="ECO:0000259" key="11">
    <source>
        <dbReference type="PROSITE" id="PS50929"/>
    </source>
</evidence>
<dbReference type="AlphaFoldDB" id="A0A7J0BY44"/>
<evidence type="ECO:0000256" key="5">
    <source>
        <dbReference type="ARBA" id="ARBA00022741"/>
    </source>
</evidence>
<keyword evidence="2" id="KW-0813">Transport</keyword>
<dbReference type="InterPro" id="IPR039421">
    <property type="entry name" value="Type_1_exporter"/>
</dbReference>
<dbReference type="Gene3D" id="1.20.1560.10">
    <property type="entry name" value="ABC transporter type 1, transmembrane domain"/>
    <property type="match status" value="1"/>
</dbReference>
<dbReference type="GO" id="GO:0005886">
    <property type="term" value="C:plasma membrane"/>
    <property type="evidence" value="ECO:0007669"/>
    <property type="project" value="UniProtKB-SubCell"/>
</dbReference>
<dbReference type="PROSITE" id="PS00211">
    <property type="entry name" value="ABC_TRANSPORTER_1"/>
    <property type="match status" value="1"/>
</dbReference>
<feature type="transmembrane region" description="Helical" evidence="9">
    <location>
        <begin position="271"/>
        <end position="291"/>
    </location>
</feature>
<accession>A0A7J0BY44</accession>
<protein>
    <submittedName>
        <fullName evidence="12">ABC transporter ATP-binding protein</fullName>
    </submittedName>
</protein>
<evidence type="ECO:0000256" key="9">
    <source>
        <dbReference type="SAM" id="Phobius"/>
    </source>
</evidence>
<feature type="transmembrane region" description="Helical" evidence="9">
    <location>
        <begin position="155"/>
        <end position="177"/>
    </location>
</feature>
<dbReference type="Proteomes" id="UP000503820">
    <property type="component" value="Unassembled WGS sequence"/>
</dbReference>
<evidence type="ECO:0000259" key="10">
    <source>
        <dbReference type="PROSITE" id="PS50893"/>
    </source>
</evidence>
<dbReference type="InterPro" id="IPR036640">
    <property type="entry name" value="ABC1_TM_sf"/>
</dbReference>